<sequence length="55" mass="5897">MGNVDHGSFGDAALCVELRKQASADVLAGNGGQQRHNILCTCKQKEKQSYTSVCQ</sequence>
<dbReference type="EMBL" id="KQ251438">
    <property type="protein sequence ID" value="KNC70337.1"/>
    <property type="molecule type" value="Genomic_DNA"/>
</dbReference>
<name>A0A0L0F0V5_9EUKA</name>
<dbReference type="AlphaFoldDB" id="A0A0L0F0V5"/>
<dbReference type="RefSeq" id="XP_014144239.1">
    <property type="nucleotide sequence ID" value="XM_014288764.1"/>
</dbReference>
<proteinExistence type="predicted"/>
<dbReference type="GeneID" id="25917643"/>
<organism evidence="1 2">
    <name type="scientific">Sphaeroforma arctica JP610</name>
    <dbReference type="NCBI Taxonomy" id="667725"/>
    <lineage>
        <taxon>Eukaryota</taxon>
        <taxon>Ichthyosporea</taxon>
        <taxon>Ichthyophonida</taxon>
        <taxon>Sphaeroforma</taxon>
    </lineage>
</organism>
<accession>A0A0L0F0V5</accession>
<evidence type="ECO:0000313" key="2">
    <source>
        <dbReference type="Proteomes" id="UP000054560"/>
    </source>
</evidence>
<dbReference type="Proteomes" id="UP000054560">
    <property type="component" value="Unassembled WGS sequence"/>
</dbReference>
<gene>
    <name evidence="1" type="ORF">SARC_17139</name>
</gene>
<evidence type="ECO:0000313" key="1">
    <source>
        <dbReference type="EMBL" id="KNC70337.1"/>
    </source>
</evidence>
<keyword evidence="2" id="KW-1185">Reference proteome</keyword>
<feature type="non-terminal residue" evidence="1">
    <location>
        <position position="55"/>
    </location>
</feature>
<protein>
    <submittedName>
        <fullName evidence="1">Uncharacterized protein</fullName>
    </submittedName>
</protein>
<reference evidence="1 2" key="1">
    <citation type="submission" date="2011-02" db="EMBL/GenBank/DDBJ databases">
        <title>The Genome Sequence of Sphaeroforma arctica JP610.</title>
        <authorList>
            <consortium name="The Broad Institute Genome Sequencing Platform"/>
            <person name="Russ C."/>
            <person name="Cuomo C."/>
            <person name="Young S.K."/>
            <person name="Zeng Q."/>
            <person name="Gargeya S."/>
            <person name="Alvarado L."/>
            <person name="Berlin A."/>
            <person name="Chapman S.B."/>
            <person name="Chen Z."/>
            <person name="Freedman E."/>
            <person name="Gellesch M."/>
            <person name="Goldberg J."/>
            <person name="Griggs A."/>
            <person name="Gujja S."/>
            <person name="Heilman E."/>
            <person name="Heiman D."/>
            <person name="Howarth C."/>
            <person name="Mehta T."/>
            <person name="Neiman D."/>
            <person name="Pearson M."/>
            <person name="Roberts A."/>
            <person name="Saif S."/>
            <person name="Shea T."/>
            <person name="Shenoy N."/>
            <person name="Sisk P."/>
            <person name="Stolte C."/>
            <person name="Sykes S."/>
            <person name="White J."/>
            <person name="Yandava C."/>
            <person name="Burger G."/>
            <person name="Gray M.W."/>
            <person name="Holland P.W.H."/>
            <person name="King N."/>
            <person name="Lang F.B.F."/>
            <person name="Roger A.J."/>
            <person name="Ruiz-Trillo I."/>
            <person name="Haas B."/>
            <person name="Nusbaum C."/>
            <person name="Birren B."/>
        </authorList>
    </citation>
    <scope>NUCLEOTIDE SEQUENCE [LARGE SCALE GENOMIC DNA]</scope>
    <source>
        <strain evidence="1 2">JP610</strain>
    </source>
</reference>